<name>A0A386AXF5_9CHLO</name>
<sequence>MTNFLLNYIENSLVFNASSGVSAKLTDVYQDYLNFSKTQQCPFLNYSIFRGNLVNLLKKMDLNCDIIQKNKTFYITNIQLGREPEEKELLAVAKKIRIDD</sequence>
<proteinExistence type="predicted"/>
<dbReference type="AlphaFoldDB" id="A0A386AXF5"/>
<accession>A0A386AXF5</accession>
<keyword evidence="1" id="KW-0150">Chloroplast</keyword>
<dbReference type="EMBL" id="MH591087">
    <property type="protein sequence ID" value="AYC64037.1"/>
    <property type="molecule type" value="Genomic_DNA"/>
</dbReference>
<geneLocation type="chloroplast" evidence="1"/>
<reference evidence="1" key="2">
    <citation type="journal article" date="2019" name="Mol. Phylogenet. Evol.">
        <title>Reassessment of the classification of bryopsidales (chlorophyta) based on chloroplast phylogenomic analyses.</title>
        <authorList>
            <person name="Cremen M.C."/>
            <person name="Leliaert F."/>
            <person name="West J."/>
            <person name="Lam D.W."/>
            <person name="Shimada S."/>
            <person name="Lopez-Bautista J.M."/>
            <person name="Verbruggen H."/>
        </authorList>
    </citation>
    <scope>NUCLEOTIDE SEQUENCE</scope>
</reference>
<protein>
    <submittedName>
        <fullName evidence="1">Uncharacterized protein</fullName>
    </submittedName>
</protein>
<reference evidence="1" key="1">
    <citation type="submission" date="2018-07" db="EMBL/GenBank/DDBJ databases">
        <authorList>
            <person name="Quirk P.G."/>
            <person name="Krulwich T.A."/>
        </authorList>
    </citation>
    <scope>NUCLEOTIDE SEQUENCE</scope>
</reference>
<keyword evidence="1" id="KW-0934">Plastid</keyword>
<gene>
    <name evidence="1" type="primary">orf100</name>
</gene>
<evidence type="ECO:0000313" key="1">
    <source>
        <dbReference type="EMBL" id="AYC64037.1"/>
    </source>
</evidence>
<organism evidence="1">
    <name type="scientific">Halimeda micronesica</name>
    <dbReference type="NCBI Taxonomy" id="170426"/>
    <lineage>
        <taxon>Eukaryota</taxon>
        <taxon>Viridiplantae</taxon>
        <taxon>Chlorophyta</taxon>
        <taxon>core chlorophytes</taxon>
        <taxon>Ulvophyceae</taxon>
        <taxon>TCBD clade</taxon>
        <taxon>Bryopsidales</taxon>
        <taxon>Halimedineae</taxon>
        <taxon>Halimedaceae</taxon>
        <taxon>Halimedeae</taxon>
        <taxon>Halimeda</taxon>
    </lineage>
</organism>